<keyword evidence="1" id="KW-0472">Membrane</keyword>
<reference evidence="3" key="1">
    <citation type="submission" date="2014-03" db="EMBL/GenBank/DDBJ databases">
        <authorList>
            <person name="Urmite Genomes U."/>
        </authorList>
    </citation>
    <scope>NUCLEOTIDE SEQUENCE [LARGE SCALE GENOMIC DNA]</scope>
    <source>
        <strain evidence="3">HD-03</strain>
    </source>
</reference>
<organism evidence="2 3">
    <name type="scientific">Halobacillus karajensis</name>
    <dbReference type="NCBI Taxonomy" id="195088"/>
    <lineage>
        <taxon>Bacteria</taxon>
        <taxon>Bacillati</taxon>
        <taxon>Bacillota</taxon>
        <taxon>Bacilli</taxon>
        <taxon>Bacillales</taxon>
        <taxon>Bacillaceae</taxon>
        <taxon>Halobacillus</taxon>
    </lineage>
</organism>
<feature type="transmembrane region" description="Helical" evidence="1">
    <location>
        <begin position="62"/>
        <end position="81"/>
    </location>
</feature>
<evidence type="ECO:0008006" key="4">
    <source>
        <dbReference type="Google" id="ProtNLM"/>
    </source>
</evidence>
<dbReference type="Proteomes" id="UP000028868">
    <property type="component" value="Unassembled WGS sequence"/>
</dbReference>
<dbReference type="EMBL" id="CCDI010000003">
    <property type="protein sequence ID" value="CDQ24203.1"/>
    <property type="molecule type" value="Genomic_DNA"/>
</dbReference>
<name>A0A024P631_9BACI</name>
<dbReference type="AlphaFoldDB" id="A0A024P631"/>
<feature type="transmembrane region" description="Helical" evidence="1">
    <location>
        <begin position="6"/>
        <end position="22"/>
    </location>
</feature>
<protein>
    <recommendedName>
        <fullName evidence="4">Amino acid permease</fullName>
    </recommendedName>
</protein>
<accession>A0A024P631</accession>
<evidence type="ECO:0000256" key="1">
    <source>
        <dbReference type="SAM" id="Phobius"/>
    </source>
</evidence>
<dbReference type="OrthoDB" id="2427984at2"/>
<evidence type="ECO:0000313" key="3">
    <source>
        <dbReference type="Proteomes" id="UP000028868"/>
    </source>
</evidence>
<keyword evidence="3" id="KW-1185">Reference proteome</keyword>
<gene>
    <name evidence="2" type="ORF">BN983_02475</name>
</gene>
<keyword evidence="1" id="KW-1133">Transmembrane helix</keyword>
<dbReference type="RefSeq" id="WP_051744291.1">
    <property type="nucleotide sequence ID" value="NZ_CCDH010000001.1"/>
</dbReference>
<reference evidence="2 3" key="2">
    <citation type="submission" date="2014-05" db="EMBL/GenBank/DDBJ databases">
        <title>Draft genome sequence of Halobacillus karajensis HK-03.</title>
        <authorList>
            <person name="Khelaifia S."/>
            <person name="Croce O."/>
            <person name="Lagier J.C."/>
            <person name="Raoult D."/>
        </authorList>
    </citation>
    <scope>NUCLEOTIDE SEQUENCE [LARGE SCALE GENOMIC DNA]</scope>
    <source>
        <strain evidence="2 3">HD-03</strain>
    </source>
</reference>
<feature type="transmembrane region" description="Helical" evidence="1">
    <location>
        <begin position="34"/>
        <end position="56"/>
    </location>
</feature>
<proteinExistence type="predicted"/>
<evidence type="ECO:0000313" key="2">
    <source>
        <dbReference type="EMBL" id="CDQ24203.1"/>
    </source>
</evidence>
<keyword evidence="1" id="KW-0812">Transmembrane</keyword>
<sequence>MLELSMIVITGLLVAFYTYFLYKKRKGMENRHGWKSMVTPAVFIIAPIAALVSYLFHLGGMFTWLFLGICFITGAFYTKYLPQTKENH</sequence>
<comment type="caution">
    <text evidence="2">The sequence shown here is derived from an EMBL/GenBank/DDBJ whole genome shotgun (WGS) entry which is preliminary data.</text>
</comment>